<dbReference type="SUPFAM" id="SSF63829">
    <property type="entry name" value="Calcium-dependent phosphotriesterase"/>
    <property type="match status" value="1"/>
</dbReference>
<evidence type="ECO:0000256" key="1">
    <source>
        <dbReference type="SAM" id="SignalP"/>
    </source>
</evidence>
<protein>
    <submittedName>
        <fullName evidence="3">Esterase-like activity of phytase family protein</fullName>
    </submittedName>
</protein>
<reference evidence="3 4" key="1">
    <citation type="submission" date="2023-04" db="EMBL/GenBank/DDBJ databases">
        <title>YMD61, complete Genome.</title>
        <authorList>
            <person name="Zhang J."/>
        </authorList>
    </citation>
    <scope>NUCLEOTIDE SEQUENCE [LARGE SCALE GENOMIC DNA]</scope>
    <source>
        <strain evidence="3 4">YMD61</strain>
    </source>
</reference>
<feature type="domain" description="Phytase-like" evidence="2">
    <location>
        <begin position="43"/>
        <end position="283"/>
    </location>
</feature>
<organism evidence="3 4">
    <name type="scientific">Fuscovulum ytuae</name>
    <dbReference type="NCBI Taxonomy" id="3042299"/>
    <lineage>
        <taxon>Bacteria</taxon>
        <taxon>Pseudomonadati</taxon>
        <taxon>Pseudomonadota</taxon>
        <taxon>Alphaproteobacteria</taxon>
        <taxon>Rhodobacterales</taxon>
        <taxon>Paracoccaceae</taxon>
        <taxon>Fuscovulum</taxon>
    </lineage>
</organism>
<dbReference type="PIRSF" id="PIRSF031900">
    <property type="entry name" value="UCP031900"/>
    <property type="match status" value="1"/>
</dbReference>
<feature type="signal peptide" evidence="1">
    <location>
        <begin position="1"/>
        <end position="23"/>
    </location>
</feature>
<feature type="chain" id="PRO_5046723114" evidence="1">
    <location>
        <begin position="24"/>
        <end position="302"/>
    </location>
</feature>
<dbReference type="RefSeq" id="WP_281463994.1">
    <property type="nucleotide sequence ID" value="NZ_CP124535.1"/>
</dbReference>
<evidence type="ECO:0000313" key="4">
    <source>
        <dbReference type="Proteomes" id="UP001230978"/>
    </source>
</evidence>
<gene>
    <name evidence="3" type="ORF">QF092_11265</name>
</gene>
<dbReference type="Pfam" id="PF13449">
    <property type="entry name" value="Phytase-like"/>
    <property type="match status" value="1"/>
</dbReference>
<dbReference type="InterPro" id="IPR027372">
    <property type="entry name" value="Phytase-like_dom"/>
</dbReference>
<keyword evidence="1" id="KW-0732">Signal</keyword>
<evidence type="ECO:0000259" key="2">
    <source>
        <dbReference type="Pfam" id="PF13449"/>
    </source>
</evidence>
<accession>A0ABY8Q226</accession>
<evidence type="ECO:0000313" key="3">
    <source>
        <dbReference type="EMBL" id="WGV14864.1"/>
    </source>
</evidence>
<dbReference type="EMBL" id="CP124535">
    <property type="protein sequence ID" value="WGV14864.1"/>
    <property type="molecule type" value="Genomic_DNA"/>
</dbReference>
<keyword evidence="4" id="KW-1185">Reference proteome</keyword>
<name>A0ABY8Q226_9RHOB</name>
<dbReference type="InterPro" id="IPR014567">
    <property type="entry name" value="UCP031900"/>
</dbReference>
<dbReference type="Proteomes" id="UP001230978">
    <property type="component" value="Chromosome"/>
</dbReference>
<sequence>MPKRPVFALTAGLFLVLGLQGSASQPYPEGFVSAIPWRIEVAEFGGFSGIELSDDGQSFWAITDKGWWTQGTILRDDEGRITAMNAQPMRFLRGRFEAALARGRGDAEGLARAPDGSFYISFEQIPRVLHYDTLDGPARNLVTPREFARMQRNSALEALAIGADGTIYTLPERSGELTRPFPIWRYRDGKWDQPFALRRDGGFLAVGADIGPDGRFYLLEREFHGVTGFASRVRSFALSDSGLSDERTEMQSSVGQHDNLESISVWRAPDGDLRLTMISDDNFYFFQTTEIVEYRIPSHSAD</sequence>
<proteinExistence type="predicted"/>